<organism evidence="2 3">
    <name type="scientific">Pleurodeles waltl</name>
    <name type="common">Iberian ribbed newt</name>
    <dbReference type="NCBI Taxonomy" id="8319"/>
    <lineage>
        <taxon>Eukaryota</taxon>
        <taxon>Metazoa</taxon>
        <taxon>Chordata</taxon>
        <taxon>Craniata</taxon>
        <taxon>Vertebrata</taxon>
        <taxon>Euteleostomi</taxon>
        <taxon>Amphibia</taxon>
        <taxon>Batrachia</taxon>
        <taxon>Caudata</taxon>
        <taxon>Salamandroidea</taxon>
        <taxon>Salamandridae</taxon>
        <taxon>Pleurodelinae</taxon>
        <taxon>Pleurodeles</taxon>
    </lineage>
</organism>
<reference evidence="2" key="1">
    <citation type="journal article" date="2022" name="bioRxiv">
        <title>Sequencing and chromosome-scale assembly of the giantPleurodeles waltlgenome.</title>
        <authorList>
            <person name="Brown T."/>
            <person name="Elewa A."/>
            <person name="Iarovenko S."/>
            <person name="Subramanian E."/>
            <person name="Araus A.J."/>
            <person name="Petzold A."/>
            <person name="Susuki M."/>
            <person name="Suzuki K.-i.T."/>
            <person name="Hayashi T."/>
            <person name="Toyoda A."/>
            <person name="Oliveira C."/>
            <person name="Osipova E."/>
            <person name="Leigh N.D."/>
            <person name="Simon A."/>
            <person name="Yun M.H."/>
        </authorList>
    </citation>
    <scope>NUCLEOTIDE SEQUENCE</scope>
    <source>
        <strain evidence="2">20211129_DDA</strain>
        <tissue evidence="2">Liver</tissue>
    </source>
</reference>
<protein>
    <recommendedName>
        <fullName evidence="1">Reverse transcriptase domain-containing protein</fullName>
    </recommendedName>
</protein>
<dbReference type="Proteomes" id="UP001066276">
    <property type="component" value="Chromosome 1_1"/>
</dbReference>
<keyword evidence="3" id="KW-1185">Reference proteome</keyword>
<feature type="domain" description="Reverse transcriptase" evidence="1">
    <location>
        <begin position="26"/>
        <end position="250"/>
    </location>
</feature>
<dbReference type="PROSITE" id="PS50878">
    <property type="entry name" value="RT_POL"/>
    <property type="match status" value="1"/>
</dbReference>
<sequence>MDPFPHHIFNRAADTIAPKLCLTINCSLAAATFPDDWKHAEINPILKKPSADPTNLKNVRPISLLPFPAKVLEKAVNSQLATFIEDHNILDISQSGFMKNHSTETALLAATDDIRSLLDEGETEALILPGFSAAFDTVSYHTLIRRLHEAAIRNKVFDWIRSFLTDRTQQVSFGHFFAVPTPTTCGVTKEYSLSPTLFNVYMAPLATLIRSYGINIISYAVDTQLILSSPTNLTKPDTTSTKAWKQLPTG</sequence>
<gene>
    <name evidence="2" type="ORF">NDU88_005728</name>
</gene>
<evidence type="ECO:0000259" key="1">
    <source>
        <dbReference type="PROSITE" id="PS50878"/>
    </source>
</evidence>
<accession>A0AAV7X1J5</accession>
<dbReference type="Pfam" id="PF00078">
    <property type="entry name" value="RVT_1"/>
    <property type="match status" value="1"/>
</dbReference>
<comment type="caution">
    <text evidence="2">The sequence shown here is derived from an EMBL/GenBank/DDBJ whole genome shotgun (WGS) entry which is preliminary data.</text>
</comment>
<evidence type="ECO:0000313" key="3">
    <source>
        <dbReference type="Proteomes" id="UP001066276"/>
    </source>
</evidence>
<dbReference type="InterPro" id="IPR000477">
    <property type="entry name" value="RT_dom"/>
</dbReference>
<dbReference type="AlphaFoldDB" id="A0AAV7X1J5"/>
<proteinExistence type="predicted"/>
<evidence type="ECO:0000313" key="2">
    <source>
        <dbReference type="EMBL" id="KAJ1218145.1"/>
    </source>
</evidence>
<name>A0AAV7X1J5_PLEWA</name>
<dbReference type="PANTHER" id="PTHR33332">
    <property type="entry name" value="REVERSE TRANSCRIPTASE DOMAIN-CONTAINING PROTEIN"/>
    <property type="match status" value="1"/>
</dbReference>
<dbReference type="EMBL" id="JANPWB010000001">
    <property type="protein sequence ID" value="KAJ1218145.1"/>
    <property type="molecule type" value="Genomic_DNA"/>
</dbReference>